<dbReference type="SMART" id="SM00267">
    <property type="entry name" value="GGDEF"/>
    <property type="match status" value="1"/>
</dbReference>
<gene>
    <name evidence="5" type="ORF">FVW59_15100</name>
</gene>
<dbReference type="EMBL" id="VRYZ01000007">
    <property type="protein sequence ID" value="TXS89939.1"/>
    <property type="molecule type" value="Genomic_DNA"/>
</dbReference>
<dbReference type="InterPro" id="IPR003660">
    <property type="entry name" value="HAMP_dom"/>
</dbReference>
<feature type="domain" description="HAMP" evidence="3">
    <location>
        <begin position="170"/>
        <end position="221"/>
    </location>
</feature>
<dbReference type="Gene3D" id="3.30.110.200">
    <property type="match status" value="1"/>
</dbReference>
<dbReference type="Pfam" id="PF16448">
    <property type="entry name" value="LapD_MoxY_N"/>
    <property type="match status" value="1"/>
</dbReference>
<accession>A0A5C8ZQD0</accession>
<comment type="caution">
    <text evidence="5">The sequence shown here is derived from an EMBL/GenBank/DDBJ whole genome shotgun (WGS) entry which is preliminary data.</text>
</comment>
<dbReference type="PANTHER" id="PTHR33121">
    <property type="entry name" value="CYCLIC DI-GMP PHOSPHODIESTERASE PDEF"/>
    <property type="match status" value="1"/>
</dbReference>
<evidence type="ECO:0000313" key="5">
    <source>
        <dbReference type="EMBL" id="TXS89939.1"/>
    </source>
</evidence>
<dbReference type="Pfam" id="PF00990">
    <property type="entry name" value="GGDEF"/>
    <property type="match status" value="1"/>
</dbReference>
<dbReference type="CDD" id="cd01948">
    <property type="entry name" value="EAL"/>
    <property type="match status" value="1"/>
</dbReference>
<dbReference type="InterPro" id="IPR043128">
    <property type="entry name" value="Rev_trsase/Diguanyl_cyclase"/>
</dbReference>
<dbReference type="InterPro" id="IPR032244">
    <property type="entry name" value="LapD_MoxY_N"/>
</dbReference>
<dbReference type="SMART" id="SM00304">
    <property type="entry name" value="HAMP"/>
    <property type="match status" value="1"/>
</dbReference>
<dbReference type="PANTHER" id="PTHR33121:SF23">
    <property type="entry name" value="CYCLIC DI-GMP PHOSPHODIESTERASE PDEB"/>
    <property type="match status" value="1"/>
</dbReference>
<dbReference type="PROSITE" id="PS50887">
    <property type="entry name" value="GGDEF"/>
    <property type="match status" value="1"/>
</dbReference>
<evidence type="ECO:0000259" key="3">
    <source>
        <dbReference type="PROSITE" id="PS50885"/>
    </source>
</evidence>
<dbReference type="InterPro" id="IPR029787">
    <property type="entry name" value="Nucleotide_cyclase"/>
</dbReference>
<feature type="domain" description="GGDEF" evidence="4">
    <location>
        <begin position="263"/>
        <end position="394"/>
    </location>
</feature>
<feature type="transmembrane region" description="Helical" evidence="1">
    <location>
        <begin position="150"/>
        <end position="169"/>
    </location>
</feature>
<organism evidence="5 6">
    <name type="scientific">Parahaliea aestuarii</name>
    <dbReference type="NCBI Taxonomy" id="1852021"/>
    <lineage>
        <taxon>Bacteria</taxon>
        <taxon>Pseudomonadati</taxon>
        <taxon>Pseudomonadota</taxon>
        <taxon>Gammaproteobacteria</taxon>
        <taxon>Cellvibrionales</taxon>
        <taxon>Halieaceae</taxon>
        <taxon>Parahaliea</taxon>
    </lineage>
</organism>
<dbReference type="SUPFAM" id="SSF55073">
    <property type="entry name" value="Nucleotide cyclase"/>
    <property type="match status" value="1"/>
</dbReference>
<evidence type="ECO:0000256" key="1">
    <source>
        <dbReference type="SAM" id="Phobius"/>
    </source>
</evidence>
<evidence type="ECO:0000259" key="4">
    <source>
        <dbReference type="PROSITE" id="PS50887"/>
    </source>
</evidence>
<keyword evidence="6" id="KW-1185">Reference proteome</keyword>
<dbReference type="Proteomes" id="UP000321933">
    <property type="component" value="Unassembled WGS sequence"/>
</dbReference>
<dbReference type="InterPro" id="IPR001633">
    <property type="entry name" value="EAL_dom"/>
</dbReference>
<dbReference type="GO" id="GO:0071111">
    <property type="term" value="F:cyclic-guanylate-specific phosphodiesterase activity"/>
    <property type="evidence" value="ECO:0007669"/>
    <property type="project" value="InterPro"/>
</dbReference>
<sequence length="640" mass="71865">MSLFKQLWLAIIFLLILVFGGSFVVNSLSAKRYLEQQLYMKNSDNATALALSLTQQDADPVLLELTLSAQFDTGHYEMIELISPEGDVIIRREDKQTITDAPGWFIKLLPIEVEAGRADVQKGWQQVGTLTLRSHSRFAYRELWQSTEKLALVFLVAMIVAGLLGNYLLRIILRPLDDVVTQAEAIGERRFITTDEPYTLEFRKVVAAMNNLSVRIQKVLTEEARRLEKWQRQAHVDKVTGLTNREPFMQTLEAALESDDVNATGTLSLLRISGLAQMNQIYGRRTIDGLLGDIGKALNGIVATHSRWAASRLNGSDFALLAPRSTEPEKVARNVQEAINDVFRHRSMDSDVKLPVATTVYVHGETIGELMTRLDGALLATEKQRESGISVAYKGDMQMLPMREQMAHWRGIFERALQEDKFTLATFPVLDLRKNLIHFECPVRLEWEGETLSAGAFLPWINRLEMSSVLDQHVIDLALRMISVRNKPICINLSVAAVVEPGFPMWMSERLSPHPEAAKLLWMEVPEAMAFRHLDNFKRLCQRAKAYGSKMGIEHVGHQLSDIGQLHDVGLDYLKVDASFVRDVDTNVANQTLLRTLCTVGHSVGVKVIAEGVRSEAERDMLQELGIDGITGPVVTIEEN</sequence>
<dbReference type="PROSITE" id="PS50883">
    <property type="entry name" value="EAL"/>
    <property type="match status" value="1"/>
</dbReference>
<dbReference type="InterPro" id="IPR000160">
    <property type="entry name" value="GGDEF_dom"/>
</dbReference>
<name>A0A5C8ZQD0_9GAMM</name>
<proteinExistence type="predicted"/>
<dbReference type="InterPro" id="IPR042461">
    <property type="entry name" value="LapD_MoxY_peri_C"/>
</dbReference>
<keyword evidence="1" id="KW-0472">Membrane</keyword>
<evidence type="ECO:0000313" key="6">
    <source>
        <dbReference type="Proteomes" id="UP000321933"/>
    </source>
</evidence>
<evidence type="ECO:0000259" key="2">
    <source>
        <dbReference type="PROSITE" id="PS50883"/>
    </source>
</evidence>
<reference evidence="5 6" key="1">
    <citation type="submission" date="2019-08" db="EMBL/GenBank/DDBJ databases">
        <title>Parahaliea maris sp. nov., isolated from the surface seawater.</title>
        <authorList>
            <person name="Liu Y."/>
        </authorList>
    </citation>
    <scope>NUCLEOTIDE SEQUENCE [LARGE SCALE GENOMIC DNA]</scope>
    <source>
        <strain evidence="5 6">S2-26</strain>
    </source>
</reference>
<dbReference type="Gene3D" id="6.20.270.20">
    <property type="entry name" value="LapD/MoxY periplasmic domain"/>
    <property type="match status" value="1"/>
</dbReference>
<dbReference type="SUPFAM" id="SSF141868">
    <property type="entry name" value="EAL domain-like"/>
    <property type="match status" value="1"/>
</dbReference>
<dbReference type="Pfam" id="PF00563">
    <property type="entry name" value="EAL"/>
    <property type="match status" value="1"/>
</dbReference>
<dbReference type="GO" id="GO:0016020">
    <property type="term" value="C:membrane"/>
    <property type="evidence" value="ECO:0007669"/>
    <property type="project" value="InterPro"/>
</dbReference>
<dbReference type="GO" id="GO:0007165">
    <property type="term" value="P:signal transduction"/>
    <property type="evidence" value="ECO:0007669"/>
    <property type="project" value="InterPro"/>
</dbReference>
<dbReference type="PROSITE" id="PS50885">
    <property type="entry name" value="HAMP"/>
    <property type="match status" value="1"/>
</dbReference>
<dbReference type="InterPro" id="IPR050706">
    <property type="entry name" value="Cyclic-di-GMP_PDE-like"/>
</dbReference>
<dbReference type="AlphaFoldDB" id="A0A5C8ZQD0"/>
<keyword evidence="1" id="KW-1133">Transmembrane helix</keyword>
<dbReference type="RefSeq" id="WP_148065201.1">
    <property type="nucleotide sequence ID" value="NZ_VRYZ01000007.1"/>
</dbReference>
<feature type="transmembrane region" description="Helical" evidence="1">
    <location>
        <begin position="6"/>
        <end position="28"/>
    </location>
</feature>
<dbReference type="Gene3D" id="3.20.20.450">
    <property type="entry name" value="EAL domain"/>
    <property type="match status" value="1"/>
</dbReference>
<feature type="domain" description="EAL" evidence="2">
    <location>
        <begin position="406"/>
        <end position="640"/>
    </location>
</feature>
<dbReference type="SMART" id="SM00052">
    <property type="entry name" value="EAL"/>
    <property type="match status" value="1"/>
</dbReference>
<protein>
    <submittedName>
        <fullName evidence="5">EAL domain-containing protein</fullName>
    </submittedName>
</protein>
<dbReference type="InterPro" id="IPR035919">
    <property type="entry name" value="EAL_sf"/>
</dbReference>
<dbReference type="OrthoDB" id="5894408at2"/>
<dbReference type="Gene3D" id="3.30.70.270">
    <property type="match status" value="1"/>
</dbReference>
<keyword evidence="1" id="KW-0812">Transmembrane</keyword>